<accession>A0A1I3NRZ6</accession>
<protein>
    <recommendedName>
        <fullName evidence="2">Glycine-rich domain-containing protein</fullName>
    </recommendedName>
</protein>
<dbReference type="STRING" id="289370.SAMN05216602_3983"/>
<feature type="domain" description="Glycine-rich" evidence="2">
    <location>
        <begin position="148"/>
        <end position="336"/>
    </location>
</feature>
<reference evidence="4" key="1">
    <citation type="submission" date="2016-10" db="EMBL/GenBank/DDBJ databases">
        <authorList>
            <person name="Varghese N."/>
            <person name="Submissions S."/>
        </authorList>
    </citation>
    <scope>NUCLEOTIDE SEQUENCE [LARGE SCALE GENOMIC DNA]</scope>
    <source>
        <strain evidence="4">LMG 22563</strain>
    </source>
</reference>
<sequence>MTARRPIVRVGGRFQQLPAGDTLDVPADWDALKAPAIASGALVIDLVTSAGFRVALNQNVTALSFANVPTGRAVAFIVTWVQDATGGRTVVFPASVKAVGGGAPVQPAPGANAVSVQSFYTDDGGATFSQSAMAGALRGIQVFRSNGTWTVPAGCSGFRVEVVGGGAGGQGGDGVSGQYAFPGGGGGGGGRAIKTLVSPLPGTSYSVTVGKGGAGAPAGNTAVTAAAGGTSSFGSVCSATGGSSNGYGVGGGGGMGIGGDYNTSLGSGANGAPRGTDTLRFYGGRGGASNQTPAYGGSGASQAPGAGGNGGGVTVPSEGGTQPGYAGADGIVIVEWW</sequence>
<evidence type="ECO:0000313" key="4">
    <source>
        <dbReference type="Proteomes" id="UP000183018"/>
    </source>
</evidence>
<gene>
    <name evidence="3" type="ORF">SAMN05216602_3983</name>
</gene>
<dbReference type="InterPro" id="IPR049304">
    <property type="entry name" value="Gly_rich_dom"/>
</dbReference>
<dbReference type="Pfam" id="PF21722">
    <property type="entry name" value="Gly_rich_2"/>
    <property type="match status" value="1"/>
</dbReference>
<keyword evidence="4" id="KW-1185">Reference proteome</keyword>
<organism evidence="3 4">
    <name type="scientific">Phytopseudomonas argentinensis</name>
    <dbReference type="NCBI Taxonomy" id="289370"/>
    <lineage>
        <taxon>Bacteria</taxon>
        <taxon>Pseudomonadati</taxon>
        <taxon>Pseudomonadota</taxon>
        <taxon>Gammaproteobacteria</taxon>
        <taxon>Pseudomonadales</taxon>
        <taxon>Pseudomonadaceae</taxon>
        <taxon>Phytopseudomonas</taxon>
    </lineage>
</organism>
<evidence type="ECO:0000313" key="3">
    <source>
        <dbReference type="EMBL" id="SFJ11962.1"/>
    </source>
</evidence>
<dbReference type="EMBL" id="FORC01000004">
    <property type="protein sequence ID" value="SFJ11962.1"/>
    <property type="molecule type" value="Genomic_DNA"/>
</dbReference>
<evidence type="ECO:0000259" key="2">
    <source>
        <dbReference type="Pfam" id="PF21722"/>
    </source>
</evidence>
<dbReference type="RefSeq" id="WP_139225490.1">
    <property type="nucleotide sequence ID" value="NZ_FORC01000004.1"/>
</dbReference>
<dbReference type="Proteomes" id="UP000183018">
    <property type="component" value="Unassembled WGS sequence"/>
</dbReference>
<dbReference type="OrthoDB" id="7710585at2"/>
<proteinExistence type="predicted"/>
<feature type="region of interest" description="Disordered" evidence="1">
    <location>
        <begin position="268"/>
        <end position="326"/>
    </location>
</feature>
<evidence type="ECO:0000256" key="1">
    <source>
        <dbReference type="SAM" id="MobiDB-lite"/>
    </source>
</evidence>
<name>A0A1I3NRZ6_9GAMM</name>
<dbReference type="AlphaFoldDB" id="A0A1I3NRZ6"/>